<proteinExistence type="predicted"/>
<dbReference type="RefSeq" id="WP_085882233.1">
    <property type="nucleotide sequence ID" value="NZ_FWFR01000001.1"/>
</dbReference>
<dbReference type="Pfam" id="PF01315">
    <property type="entry name" value="Ald_Xan_dh_C"/>
    <property type="match status" value="1"/>
</dbReference>
<dbReference type="SMART" id="SM01008">
    <property type="entry name" value="Ald_Xan_dh_C"/>
    <property type="match status" value="1"/>
</dbReference>
<evidence type="ECO:0000313" key="5">
    <source>
        <dbReference type="Proteomes" id="UP000193200"/>
    </source>
</evidence>
<dbReference type="Pfam" id="PF02738">
    <property type="entry name" value="MoCoBD_1"/>
    <property type="match status" value="1"/>
</dbReference>
<name>A0A1Y5RYK5_9PROT</name>
<evidence type="ECO:0000313" key="4">
    <source>
        <dbReference type="EMBL" id="SLN28643.1"/>
    </source>
</evidence>
<dbReference type="AlphaFoldDB" id="A0A1Y5RYK5"/>
<dbReference type="InterPro" id="IPR046867">
    <property type="entry name" value="AldOxase/xan_DH_MoCoBD2"/>
</dbReference>
<dbReference type="PANTHER" id="PTHR11908:SF132">
    <property type="entry name" value="ALDEHYDE OXIDASE 1-RELATED"/>
    <property type="match status" value="1"/>
</dbReference>
<dbReference type="SUPFAM" id="SSF54665">
    <property type="entry name" value="CO dehydrogenase molybdoprotein N-domain-like"/>
    <property type="match status" value="1"/>
</dbReference>
<evidence type="ECO:0000256" key="2">
    <source>
        <dbReference type="ARBA" id="ARBA00023002"/>
    </source>
</evidence>
<dbReference type="InterPro" id="IPR036856">
    <property type="entry name" value="Ald_Oxase/Xan_DH_a/b_sf"/>
</dbReference>
<evidence type="ECO:0000259" key="3">
    <source>
        <dbReference type="SMART" id="SM01008"/>
    </source>
</evidence>
<dbReference type="SUPFAM" id="SSF56003">
    <property type="entry name" value="Molybdenum cofactor-binding domain"/>
    <property type="match status" value="1"/>
</dbReference>
<gene>
    <name evidence="4" type="primary">cutL_1</name>
    <name evidence="4" type="ORF">OCH7691_00957</name>
</gene>
<dbReference type="OrthoDB" id="9758509at2"/>
<dbReference type="InterPro" id="IPR000674">
    <property type="entry name" value="Ald_Oxase/Xan_DH_a/b"/>
</dbReference>
<dbReference type="GO" id="GO:0043885">
    <property type="term" value="F:anaerobic carbon-monoxide dehydrogenase activity"/>
    <property type="evidence" value="ECO:0007669"/>
    <property type="project" value="UniProtKB-EC"/>
</dbReference>
<organism evidence="4 5">
    <name type="scientific">Oceanibacterium hippocampi</name>
    <dbReference type="NCBI Taxonomy" id="745714"/>
    <lineage>
        <taxon>Bacteria</taxon>
        <taxon>Pseudomonadati</taxon>
        <taxon>Pseudomonadota</taxon>
        <taxon>Alphaproteobacteria</taxon>
        <taxon>Sneathiellales</taxon>
        <taxon>Sneathiellaceae</taxon>
        <taxon>Oceanibacterium</taxon>
    </lineage>
</organism>
<dbReference type="Gene3D" id="3.90.1170.50">
    <property type="entry name" value="Aldehyde oxidase/xanthine dehydrogenase, a/b hammerhead"/>
    <property type="match status" value="1"/>
</dbReference>
<evidence type="ECO:0000256" key="1">
    <source>
        <dbReference type="ARBA" id="ARBA00022505"/>
    </source>
</evidence>
<dbReference type="InParanoid" id="A0A1Y5RYK5"/>
<dbReference type="Pfam" id="PF20256">
    <property type="entry name" value="MoCoBD_2"/>
    <property type="match status" value="1"/>
</dbReference>
<dbReference type="EMBL" id="FWFR01000001">
    <property type="protein sequence ID" value="SLN28643.1"/>
    <property type="molecule type" value="Genomic_DNA"/>
</dbReference>
<keyword evidence="5" id="KW-1185">Reference proteome</keyword>
<reference evidence="4 5" key="1">
    <citation type="submission" date="2017-03" db="EMBL/GenBank/DDBJ databases">
        <authorList>
            <person name="Afonso C.L."/>
            <person name="Miller P.J."/>
            <person name="Scott M.A."/>
            <person name="Spackman E."/>
            <person name="Goraichik I."/>
            <person name="Dimitrov K.M."/>
            <person name="Suarez D.L."/>
            <person name="Swayne D.E."/>
        </authorList>
    </citation>
    <scope>NUCLEOTIDE SEQUENCE [LARGE SCALE GENOMIC DNA]</scope>
    <source>
        <strain evidence="4 5">CECT 7691</strain>
    </source>
</reference>
<keyword evidence="1" id="KW-0500">Molybdenum</keyword>
<dbReference type="InterPro" id="IPR016208">
    <property type="entry name" value="Ald_Oxase/xanthine_DH-like"/>
</dbReference>
<dbReference type="Proteomes" id="UP000193200">
    <property type="component" value="Unassembled WGS sequence"/>
</dbReference>
<dbReference type="GO" id="GO:0005506">
    <property type="term" value="F:iron ion binding"/>
    <property type="evidence" value="ECO:0007669"/>
    <property type="project" value="InterPro"/>
</dbReference>
<keyword evidence="2 4" id="KW-0560">Oxidoreductase</keyword>
<accession>A0A1Y5RYK5</accession>
<sequence>MTQFGASQPIRRVEDHRLVSGGGRYTDDIDLPNQLHGVVVRSPYAHARITSIDIGEARALPGVVDILTAADLDKSDANLLPCMIPLKNRDGSNRADPKRPVLARDIVRHVGEAVAFVVAENRHAARDAAELVMVDYDELDATVGAARSIEPGAVQLHPEAPGNVSFDWSAGDEAALEAAFARAAHVTRIELVNNRLVVNSMEPRCLNADWDAAAEKMTVYAPTQGGWGLKNFLAGSLLKIDPSRVRVITPDVGGAFGMKLFYYSEAACTAFAARKLARPVKWVNERTESFLSDSQGRDHVTVAELALDGDHRALGLRVRTLADLGAYHSSFGPLIPSMATAKVLTGAYRIPALHFNVKGVFTNTVPVDAYRGAGRPEAIYMMERLIDKAGRETGIGPVEIRRRNFVSPEEMPYTNGAGEVYDSGEFRRLFDACLEKADYAGFPARKAASAKQGKRRGFGISYFIEATGGNPTEGADVRFETDGTVSLLVGTQSGGQGHATAYTQIMAEKLGLPHDRIRVIEGDTDRIPSGGGTGGSRSLTTQGAAILNAGDRIIEKGRLYAGQVLETALDDIEFDNQSGEFSIVGTDRRIGILELAARAREIGAVDGHEETGDNGLDTRGSHTVPVFTFPNGCHVCEVEIDEATGTVAVVSYAMVDDFGTILNPQIVEGQVIGGVAQGIGQALLEHTVYDENGQLLSGSLMDYCLARADNLPPFDFSTIEVPCKTNPLGVKGVGEAGTIAGPPAVMNAVFDALAELGVERIDMPATAEVVWQAMQAARAAA</sequence>
<feature type="domain" description="Aldehyde oxidase/xanthine dehydrogenase a/b hammerhead" evidence="3">
    <location>
        <begin position="20"/>
        <end position="140"/>
    </location>
</feature>
<dbReference type="PANTHER" id="PTHR11908">
    <property type="entry name" value="XANTHINE DEHYDROGENASE"/>
    <property type="match status" value="1"/>
</dbReference>
<dbReference type="EC" id="1.2.7.4" evidence="4"/>
<dbReference type="InterPro" id="IPR008274">
    <property type="entry name" value="AldOxase/xan_DH_MoCoBD1"/>
</dbReference>
<dbReference type="Gene3D" id="3.30.365.10">
    <property type="entry name" value="Aldehyde oxidase/xanthine dehydrogenase, molybdopterin binding domain"/>
    <property type="match status" value="4"/>
</dbReference>
<dbReference type="InterPro" id="IPR037165">
    <property type="entry name" value="AldOxase/xan_DH_Mopterin-bd_sf"/>
</dbReference>
<protein>
    <submittedName>
        <fullName evidence="4">Carbon monoxide dehydrogenase large chain</fullName>
        <ecNumber evidence="4">1.2.7.4</ecNumber>
    </submittedName>
</protein>